<evidence type="ECO:0000256" key="11">
    <source>
        <dbReference type="SAM" id="Phobius"/>
    </source>
</evidence>
<dbReference type="InterPro" id="IPR027469">
    <property type="entry name" value="Cation_efflux_TMD_sf"/>
</dbReference>
<evidence type="ECO:0000256" key="2">
    <source>
        <dbReference type="ARBA" id="ARBA00004644"/>
    </source>
</evidence>
<keyword evidence="5" id="KW-0967">Endosome</keyword>
<feature type="transmembrane region" description="Helical" evidence="11">
    <location>
        <begin position="142"/>
        <end position="160"/>
    </location>
</feature>
<comment type="similarity">
    <text evidence="3">Belongs to the TMEM163 family.</text>
</comment>
<dbReference type="PATRIC" id="fig|42253.5.peg.2886"/>
<dbReference type="GO" id="GO:0031410">
    <property type="term" value="C:cytoplasmic vesicle"/>
    <property type="evidence" value="ECO:0007669"/>
    <property type="project" value="UniProtKB-KW"/>
</dbReference>
<evidence type="ECO:0000256" key="4">
    <source>
        <dbReference type="ARBA" id="ARBA00022692"/>
    </source>
</evidence>
<keyword evidence="8" id="KW-0770">Synapse</keyword>
<proteinExistence type="inferred from homology"/>
<evidence type="ECO:0000256" key="7">
    <source>
        <dbReference type="ARBA" id="ARBA00022989"/>
    </source>
</evidence>
<dbReference type="PANTHER" id="PTHR31937:SF2">
    <property type="entry name" value="TRANSMEMBRANE PROTEIN 163"/>
    <property type="match status" value="1"/>
</dbReference>
<evidence type="ECO:0000256" key="9">
    <source>
        <dbReference type="ARBA" id="ARBA00023136"/>
    </source>
</evidence>
<dbReference type="Proteomes" id="UP000069205">
    <property type="component" value="Chromosome"/>
</dbReference>
<dbReference type="RefSeq" id="WP_202967227.1">
    <property type="nucleotide sequence ID" value="NZ_CP011801.1"/>
</dbReference>
<dbReference type="PANTHER" id="PTHR31937">
    <property type="entry name" value="TRANSMEMBRANE PROTEIN 163"/>
    <property type="match status" value="1"/>
</dbReference>
<dbReference type="KEGG" id="nmv:NITMOv2_2916"/>
<dbReference type="AlphaFoldDB" id="A0A0K2GFE3"/>
<dbReference type="SUPFAM" id="SSF161111">
    <property type="entry name" value="Cation efflux protein transmembrane domain-like"/>
    <property type="match status" value="1"/>
</dbReference>
<dbReference type="EMBL" id="CP011801">
    <property type="protein sequence ID" value="ALA59322.1"/>
    <property type="molecule type" value="Genomic_DNA"/>
</dbReference>
<evidence type="ECO:0000256" key="10">
    <source>
        <dbReference type="ARBA" id="ARBA00023329"/>
    </source>
</evidence>
<keyword evidence="10" id="KW-0968">Cytoplasmic vesicle</keyword>
<feature type="transmembrane region" description="Helical" evidence="11">
    <location>
        <begin position="114"/>
        <end position="136"/>
    </location>
</feature>
<name>A0A0K2GFE3_NITMO</name>
<feature type="transmembrane region" description="Helical" evidence="11">
    <location>
        <begin position="47"/>
        <end position="66"/>
    </location>
</feature>
<accession>A0A0K2GFE3</accession>
<evidence type="ECO:0000256" key="8">
    <source>
        <dbReference type="ARBA" id="ARBA00023018"/>
    </source>
</evidence>
<organism evidence="12 13">
    <name type="scientific">Nitrospira moscoviensis</name>
    <dbReference type="NCBI Taxonomy" id="42253"/>
    <lineage>
        <taxon>Bacteria</taxon>
        <taxon>Pseudomonadati</taxon>
        <taxon>Nitrospirota</taxon>
        <taxon>Nitrospiria</taxon>
        <taxon>Nitrospirales</taxon>
        <taxon>Nitrospiraceae</taxon>
        <taxon>Nitrospira</taxon>
    </lineage>
</organism>
<dbReference type="STRING" id="42253.NITMOv2_2916"/>
<keyword evidence="6" id="KW-0862">Zinc</keyword>
<evidence type="ECO:0000313" key="12">
    <source>
        <dbReference type="EMBL" id="ALA59322.1"/>
    </source>
</evidence>
<feature type="transmembrane region" description="Helical" evidence="11">
    <location>
        <begin position="72"/>
        <end position="93"/>
    </location>
</feature>
<keyword evidence="7 11" id="KW-1133">Transmembrane helix</keyword>
<comment type="subcellular location">
    <subcellularLocation>
        <location evidence="2">Cytoplasmic vesicle</location>
        <location evidence="2">Secretory vesicle</location>
        <location evidence="2">Synaptic vesicle membrane</location>
        <topology evidence="2">Multi-pass membrane protein</topology>
    </subcellularLocation>
    <subcellularLocation>
        <location evidence="1">Early endosome membrane</location>
    </subcellularLocation>
</comment>
<gene>
    <name evidence="12" type="ORF">NITMOv2_2916</name>
</gene>
<evidence type="ECO:0000313" key="13">
    <source>
        <dbReference type="Proteomes" id="UP000069205"/>
    </source>
</evidence>
<reference evidence="12 13" key="1">
    <citation type="journal article" date="2015" name="Proc. Natl. Acad. Sci. U.S.A.">
        <title>Expanded metabolic versatility of ubiquitous nitrite-oxidizing bacteria from the genus Nitrospira.</title>
        <authorList>
            <person name="Koch H."/>
            <person name="Lucker S."/>
            <person name="Albertsen M."/>
            <person name="Kitzinger K."/>
            <person name="Herbold C."/>
            <person name="Spieck E."/>
            <person name="Nielsen P.H."/>
            <person name="Wagner M."/>
            <person name="Daims H."/>
        </authorList>
    </citation>
    <scope>NUCLEOTIDE SEQUENCE [LARGE SCALE GENOMIC DNA]</scope>
    <source>
        <strain evidence="12 13">NSP M-1</strain>
    </source>
</reference>
<evidence type="ECO:0000256" key="3">
    <source>
        <dbReference type="ARBA" id="ARBA00008731"/>
    </source>
</evidence>
<protein>
    <submittedName>
        <fullName evidence="12">Uncharacterized protein</fullName>
    </submittedName>
</protein>
<evidence type="ECO:0000256" key="1">
    <source>
        <dbReference type="ARBA" id="ARBA00004146"/>
    </source>
</evidence>
<keyword evidence="9 11" id="KW-0472">Membrane</keyword>
<sequence>MHGKRSERAEMFSQSTPGRERGVFRQTTLITDLEERRASILRRGRRLEYFTIAYNSLEGLISVMLGVMAGSIALVGFGIDSGIEVTSGAALLWRLHGDKDDARSERKERITLQIVGVCFLVLAAYVGYEAVASLLNREAPETSVLGIMLAIASLIVMPLLTRAKRQVARELAARR</sequence>
<dbReference type="InterPro" id="IPR026765">
    <property type="entry name" value="Tmem163"/>
</dbReference>
<keyword evidence="13" id="KW-1185">Reference proteome</keyword>
<dbReference type="GO" id="GO:0016020">
    <property type="term" value="C:membrane"/>
    <property type="evidence" value="ECO:0007669"/>
    <property type="project" value="TreeGrafter"/>
</dbReference>
<keyword evidence="4 11" id="KW-0812">Transmembrane</keyword>
<evidence type="ECO:0000256" key="5">
    <source>
        <dbReference type="ARBA" id="ARBA00022753"/>
    </source>
</evidence>
<evidence type="ECO:0000256" key="6">
    <source>
        <dbReference type="ARBA" id="ARBA00022833"/>
    </source>
</evidence>
<dbReference type="Gene3D" id="1.20.1510.10">
    <property type="entry name" value="Cation efflux protein transmembrane domain"/>
    <property type="match status" value="1"/>
</dbReference>